<comment type="caution">
    <text evidence="2">The sequence shown here is derived from an EMBL/GenBank/DDBJ whole genome shotgun (WGS) entry which is preliminary data.</text>
</comment>
<evidence type="ECO:0000259" key="1">
    <source>
        <dbReference type="Pfam" id="PF22807"/>
    </source>
</evidence>
<dbReference type="Pfam" id="PF22807">
    <property type="entry name" value="TrAA12"/>
    <property type="match status" value="2"/>
</dbReference>
<dbReference type="SUPFAM" id="SSF50952">
    <property type="entry name" value="Soluble quinoprotein glucose dehydrogenase"/>
    <property type="match status" value="1"/>
</dbReference>
<evidence type="ECO:0000313" key="3">
    <source>
        <dbReference type="Proteomes" id="UP001267710"/>
    </source>
</evidence>
<dbReference type="RefSeq" id="WP_309830169.1">
    <property type="nucleotide sequence ID" value="NZ_JAVIZX010000001.1"/>
</dbReference>
<dbReference type="PANTHER" id="PTHR33546">
    <property type="entry name" value="LARGE, MULTIFUNCTIONAL SECRETED PROTEIN-RELATED"/>
    <property type="match status" value="1"/>
</dbReference>
<organism evidence="2 3">
    <name type="scientific">Paracidovorax wautersii</name>
    <dbReference type="NCBI Taxonomy" id="1177982"/>
    <lineage>
        <taxon>Bacteria</taxon>
        <taxon>Pseudomonadati</taxon>
        <taxon>Pseudomonadota</taxon>
        <taxon>Betaproteobacteria</taxon>
        <taxon>Burkholderiales</taxon>
        <taxon>Comamonadaceae</taxon>
        <taxon>Paracidovorax</taxon>
    </lineage>
</organism>
<dbReference type="PANTHER" id="PTHR33546:SF1">
    <property type="entry name" value="LARGE, MULTIFUNCTIONAL SECRETED PROTEIN"/>
    <property type="match status" value="1"/>
</dbReference>
<feature type="domain" description="Pyrroloquinoline quinone-dependent pyranose dehydrogenase beta-propeller" evidence="1">
    <location>
        <begin position="354"/>
        <end position="461"/>
    </location>
</feature>
<dbReference type="Gene3D" id="2.120.10.30">
    <property type="entry name" value="TolB, C-terminal domain"/>
    <property type="match status" value="1"/>
</dbReference>
<gene>
    <name evidence="2" type="ORF">QE399_003184</name>
</gene>
<feature type="domain" description="Pyrroloquinoline quinone-dependent pyranose dehydrogenase beta-propeller" evidence="1">
    <location>
        <begin position="170"/>
        <end position="310"/>
    </location>
</feature>
<dbReference type="InterPro" id="IPR011042">
    <property type="entry name" value="6-blade_b-propeller_TolB-like"/>
</dbReference>
<name>A0ABU1IEC7_9BURK</name>
<sequence length="467" mass="49439">MPQTPLCFFAASPLFHRRPWRLASGVGAAALLLGLAGCGDTARLPAEAGVGPSPELPEPRKGLIPTVHIAPAKGWPEGGQPQPMQGMQVTPFAKGLDHPRWVYVLPNGDVLVAESDKPAKPQAEQESQGLAKKVRNWVMGKVMARAGSGVPSANRITLLRDADGDGVAETRSVFLQGLHSPFGMALVGSDFYVANTDAVVRFPYAAGQTQITAAPTRVTDLPALPINHHWTKNLIASPDGSKLYVTVGSNSNVAENGMAAEEGRAAIWELDRASGAKRLFATGLRNPNGMGWAPGTNVLWTVVNERDEIGSDLVPDYLTSVRDGGFYGWPYSYFGQRVDARVQPPQPDLVAKAIVPEYALGNHVAPLGLAFAGPQSANGLPPQLAQGAFIGLHGSWNRKPRSGYKVIFVPFQAGQPQGMPLDVLTGFVSPEGDAWGRPVGVALDGKGGVLVADDVGNTLWRVSAARP</sequence>
<keyword evidence="3" id="KW-1185">Reference proteome</keyword>
<dbReference type="EMBL" id="JAVIZX010000001">
    <property type="protein sequence ID" value="MDR6215495.1"/>
    <property type="molecule type" value="Genomic_DNA"/>
</dbReference>
<evidence type="ECO:0000313" key="2">
    <source>
        <dbReference type="EMBL" id="MDR6215495.1"/>
    </source>
</evidence>
<dbReference type="Proteomes" id="UP001267710">
    <property type="component" value="Unassembled WGS sequence"/>
</dbReference>
<dbReference type="InterPro" id="IPR054539">
    <property type="entry name" value="Beta-prop_PDH"/>
</dbReference>
<accession>A0ABU1IEC7</accession>
<proteinExistence type="predicted"/>
<dbReference type="InterPro" id="IPR011041">
    <property type="entry name" value="Quinoprot_gluc/sorb_DH_b-prop"/>
</dbReference>
<protein>
    <submittedName>
        <fullName evidence="2">Glucose/arabinose dehydrogenase</fullName>
    </submittedName>
</protein>
<reference evidence="2 3" key="1">
    <citation type="submission" date="2023-08" db="EMBL/GenBank/DDBJ databases">
        <title>Functional and genomic diversity of the sorghum phyllosphere microbiome.</title>
        <authorList>
            <person name="Shade A."/>
        </authorList>
    </citation>
    <scope>NUCLEOTIDE SEQUENCE [LARGE SCALE GENOMIC DNA]</scope>
    <source>
        <strain evidence="2 3">SORGH_AS_0335</strain>
    </source>
</reference>